<evidence type="ECO:0000256" key="3">
    <source>
        <dbReference type="ARBA" id="ARBA00022679"/>
    </source>
</evidence>
<dbReference type="SUPFAM" id="SSF75217">
    <property type="entry name" value="alpha/beta knot"/>
    <property type="match status" value="1"/>
</dbReference>
<protein>
    <submittedName>
        <fullName evidence="10">Peptidyl-prolyl cis-trans isomerase D</fullName>
    </submittedName>
</protein>
<keyword evidence="4" id="KW-0949">S-adenosyl-L-methionine</keyword>
<organism evidence="9">
    <name type="scientific">Cladocopium goreaui</name>
    <dbReference type="NCBI Taxonomy" id="2562237"/>
    <lineage>
        <taxon>Eukaryota</taxon>
        <taxon>Sar</taxon>
        <taxon>Alveolata</taxon>
        <taxon>Dinophyceae</taxon>
        <taxon>Suessiales</taxon>
        <taxon>Symbiodiniaceae</taxon>
        <taxon>Cladocopium</taxon>
    </lineage>
</organism>
<dbReference type="EMBL" id="CAMXCT010003791">
    <property type="protein sequence ID" value="CAI4006302.1"/>
    <property type="molecule type" value="Genomic_DNA"/>
</dbReference>
<feature type="region of interest" description="Disordered" evidence="7">
    <location>
        <begin position="145"/>
        <end position="177"/>
    </location>
</feature>
<evidence type="ECO:0000256" key="2">
    <source>
        <dbReference type="ARBA" id="ARBA00022603"/>
    </source>
</evidence>
<dbReference type="GO" id="GO:0002938">
    <property type="term" value="P:tRNA guanine ribose methylation"/>
    <property type="evidence" value="ECO:0007669"/>
    <property type="project" value="TreeGrafter"/>
</dbReference>
<reference evidence="10 11" key="2">
    <citation type="submission" date="2024-05" db="EMBL/GenBank/DDBJ databases">
        <authorList>
            <person name="Chen Y."/>
            <person name="Shah S."/>
            <person name="Dougan E. K."/>
            <person name="Thang M."/>
            <person name="Chan C."/>
        </authorList>
    </citation>
    <scope>NUCLEOTIDE SEQUENCE [LARGE SCALE GENOMIC DNA]</scope>
</reference>
<evidence type="ECO:0000256" key="5">
    <source>
        <dbReference type="ARBA" id="ARBA00022694"/>
    </source>
</evidence>
<dbReference type="InterPro" id="IPR029028">
    <property type="entry name" value="Alpha/beta_knot_MTases"/>
</dbReference>
<feature type="domain" description="tRNA/rRNA methyltransferase SpoU type" evidence="8">
    <location>
        <begin position="222"/>
        <end position="366"/>
    </location>
</feature>
<gene>
    <name evidence="9" type="ORF">C1SCF055_LOCUS31953</name>
</gene>
<evidence type="ECO:0000313" key="10">
    <source>
        <dbReference type="EMBL" id="CAL4793614.1"/>
    </source>
</evidence>
<feature type="compositionally biased region" description="Polar residues" evidence="7">
    <location>
        <begin position="159"/>
        <end position="174"/>
    </location>
</feature>
<dbReference type="EMBL" id="CAMXCT020003791">
    <property type="protein sequence ID" value="CAL1159677.1"/>
    <property type="molecule type" value="Genomic_DNA"/>
</dbReference>
<keyword evidence="1" id="KW-0820">tRNA-binding</keyword>
<dbReference type="PANTHER" id="PTHR43453:SF1">
    <property type="entry name" value="TRNA_RRNA METHYLTRANSFERASE SPOU TYPE DOMAIN-CONTAINING PROTEIN"/>
    <property type="match status" value="1"/>
</dbReference>
<keyword evidence="10" id="KW-0413">Isomerase</keyword>
<proteinExistence type="predicted"/>
<sequence length="430" mass="48299">MLASPVAPTLTVPFRTKPWNGSQPCQRCPPRDPRDPRAFATKTPLVAPVPLVSLVPLVLGAGSLRILRQSYSARRRTVKATSHGVDPIADPAHHRVWEGWEWQDWGIRYVRRRHLEPVPVGFAQDPVAMKRIDLTRKLEQMIHETYQSDAQSDARSDAQSDAPSDAQSDAQSDAKTSEEFAAKKVMERLERLERLACVLAQLAGERWASNVEEVLQRKVNSVAIVLERPCNLRNAWTVLRTVDAFGLVQVELVDGDDARFSEIAGALQLQPWLLLRRWKDVPSCFEALRREGRQIWALDLSKKPLDEVLSAWRTRNAEPPKLAFVLGSEHIGVSPAARSLADGSCLLPMKGLCISFNVSVACAILLATLDAEGFLQLSLDSREAQLLRLRWLLQACPPEAAEEALKVELQGEKEHLWDMRSWSFMQKFFA</sequence>
<reference evidence="9" key="1">
    <citation type="submission" date="2022-10" db="EMBL/GenBank/DDBJ databases">
        <authorList>
            <person name="Chen Y."/>
            <person name="Dougan E. K."/>
            <person name="Chan C."/>
            <person name="Rhodes N."/>
            <person name="Thang M."/>
        </authorList>
    </citation>
    <scope>NUCLEOTIDE SEQUENCE</scope>
</reference>
<dbReference type="AlphaFoldDB" id="A0A9P1DB82"/>
<dbReference type="GO" id="GO:0016853">
    <property type="term" value="F:isomerase activity"/>
    <property type="evidence" value="ECO:0007669"/>
    <property type="project" value="UniProtKB-KW"/>
</dbReference>
<comment type="caution">
    <text evidence="9">The sequence shown here is derived from an EMBL/GenBank/DDBJ whole genome shotgun (WGS) entry which is preliminary data.</text>
</comment>
<evidence type="ECO:0000313" key="11">
    <source>
        <dbReference type="Proteomes" id="UP001152797"/>
    </source>
</evidence>
<name>A0A9P1DB82_9DINO</name>
<evidence type="ECO:0000256" key="4">
    <source>
        <dbReference type="ARBA" id="ARBA00022691"/>
    </source>
</evidence>
<evidence type="ECO:0000256" key="1">
    <source>
        <dbReference type="ARBA" id="ARBA00022555"/>
    </source>
</evidence>
<dbReference type="Gene3D" id="3.40.1280.10">
    <property type="match status" value="1"/>
</dbReference>
<dbReference type="OrthoDB" id="298012at2759"/>
<dbReference type="EMBL" id="CAMXCT030003791">
    <property type="protein sequence ID" value="CAL4793614.1"/>
    <property type="molecule type" value="Genomic_DNA"/>
</dbReference>
<keyword evidence="5" id="KW-0819">tRNA processing</keyword>
<keyword evidence="11" id="KW-1185">Reference proteome</keyword>
<keyword evidence="2" id="KW-0489">Methyltransferase</keyword>
<dbReference type="Proteomes" id="UP001152797">
    <property type="component" value="Unassembled WGS sequence"/>
</dbReference>
<accession>A0A9P1DB82</accession>
<dbReference type="PANTHER" id="PTHR43453">
    <property type="entry name" value="RRNA METHYLASE-LIKE"/>
    <property type="match status" value="1"/>
</dbReference>
<dbReference type="Pfam" id="PF00588">
    <property type="entry name" value="SpoU_methylase"/>
    <property type="match status" value="1"/>
</dbReference>
<dbReference type="InterPro" id="IPR029026">
    <property type="entry name" value="tRNA_m1G_MTases_N"/>
</dbReference>
<evidence type="ECO:0000259" key="8">
    <source>
        <dbReference type="Pfam" id="PF00588"/>
    </source>
</evidence>
<evidence type="ECO:0000256" key="6">
    <source>
        <dbReference type="ARBA" id="ARBA00022884"/>
    </source>
</evidence>
<evidence type="ECO:0000256" key="7">
    <source>
        <dbReference type="SAM" id="MobiDB-lite"/>
    </source>
</evidence>
<dbReference type="GO" id="GO:0008173">
    <property type="term" value="F:RNA methyltransferase activity"/>
    <property type="evidence" value="ECO:0007669"/>
    <property type="project" value="InterPro"/>
</dbReference>
<dbReference type="GO" id="GO:0000049">
    <property type="term" value="F:tRNA binding"/>
    <property type="evidence" value="ECO:0007669"/>
    <property type="project" value="UniProtKB-KW"/>
</dbReference>
<keyword evidence="3" id="KW-0808">Transferase</keyword>
<dbReference type="InterPro" id="IPR033671">
    <property type="entry name" value="TrmH"/>
</dbReference>
<dbReference type="InterPro" id="IPR001537">
    <property type="entry name" value="SpoU_MeTrfase"/>
</dbReference>
<keyword evidence="6" id="KW-0694">RNA-binding</keyword>
<evidence type="ECO:0000313" key="9">
    <source>
        <dbReference type="EMBL" id="CAI4006302.1"/>
    </source>
</evidence>